<evidence type="ECO:0000313" key="2">
    <source>
        <dbReference type="EMBL" id="MVU82637.1"/>
    </source>
</evidence>
<comment type="caution">
    <text evidence="2">The sequence shown here is derived from an EMBL/GenBank/DDBJ whole genome shotgun (WGS) entry which is preliminary data.</text>
</comment>
<feature type="region of interest" description="Disordered" evidence="1">
    <location>
        <begin position="1"/>
        <end position="20"/>
    </location>
</feature>
<reference evidence="2 3" key="1">
    <citation type="submission" date="2019-12" db="EMBL/GenBank/DDBJ databases">
        <title>Nocardia sp. nov. ET3-3 isolated from soil.</title>
        <authorList>
            <person name="Kanchanasin P."/>
            <person name="Tanasupawat S."/>
            <person name="Yuki M."/>
            <person name="Kudo T."/>
        </authorList>
    </citation>
    <scope>NUCLEOTIDE SEQUENCE [LARGE SCALE GENOMIC DNA]</scope>
    <source>
        <strain evidence="2 3">ET3-3</strain>
    </source>
</reference>
<dbReference type="AlphaFoldDB" id="A0A7K1V7X3"/>
<evidence type="ECO:0000256" key="1">
    <source>
        <dbReference type="SAM" id="MobiDB-lite"/>
    </source>
</evidence>
<dbReference type="Proteomes" id="UP000466794">
    <property type="component" value="Unassembled WGS sequence"/>
</dbReference>
<dbReference type="EMBL" id="WRPP01000010">
    <property type="protein sequence ID" value="MVU82637.1"/>
    <property type="molecule type" value="Genomic_DNA"/>
</dbReference>
<organism evidence="2 3">
    <name type="scientific">Nocardia terrae</name>
    <dbReference type="NCBI Taxonomy" id="2675851"/>
    <lineage>
        <taxon>Bacteria</taxon>
        <taxon>Bacillati</taxon>
        <taxon>Actinomycetota</taxon>
        <taxon>Actinomycetes</taxon>
        <taxon>Mycobacteriales</taxon>
        <taxon>Nocardiaceae</taxon>
        <taxon>Nocardia</taxon>
    </lineage>
</organism>
<protein>
    <recommendedName>
        <fullName evidence="4">Type II toxin-antitoxin system PemK/MazF family toxin</fullName>
    </recommendedName>
</protein>
<name>A0A7K1V7X3_9NOCA</name>
<gene>
    <name evidence="2" type="ORF">GPX89_36070</name>
</gene>
<evidence type="ECO:0000313" key="3">
    <source>
        <dbReference type="Proteomes" id="UP000466794"/>
    </source>
</evidence>
<accession>A0A7K1V7X3</accession>
<keyword evidence="3" id="KW-1185">Reference proteome</keyword>
<evidence type="ECO:0008006" key="4">
    <source>
        <dbReference type="Google" id="ProtNLM"/>
    </source>
</evidence>
<dbReference type="RefSeq" id="WP_157392239.1">
    <property type="nucleotide sequence ID" value="NZ_WRPP01000010.1"/>
</dbReference>
<proteinExistence type="predicted"/>
<dbReference type="InterPro" id="IPR011067">
    <property type="entry name" value="Plasmid_toxin/cell-grow_inhib"/>
</dbReference>
<dbReference type="Gene3D" id="2.30.30.110">
    <property type="match status" value="1"/>
</dbReference>
<sequence>MNHGDVYTFDRERPSRENDERTPYRVVITPGYLLPDSENWVMVAPIERFDPDRLVAVPLAEADPVQGWIRTDRITTAYRPWLSGPVGRLTDTTIAIFDDRLKAAQGID</sequence>
<feature type="compositionally biased region" description="Basic and acidic residues" evidence="1">
    <location>
        <begin position="8"/>
        <end position="20"/>
    </location>
</feature>